<evidence type="ECO:0000313" key="4">
    <source>
        <dbReference type="Proteomes" id="UP001606303"/>
    </source>
</evidence>
<feature type="signal peptide" evidence="1">
    <location>
        <begin position="1"/>
        <end position="21"/>
    </location>
</feature>
<evidence type="ECO:0000256" key="1">
    <source>
        <dbReference type="SAM" id="SignalP"/>
    </source>
</evidence>
<name>A0ABW7GYH3_9BURK</name>
<protein>
    <submittedName>
        <fullName evidence="3">PEP-CTERM sorting domain-containing protein</fullName>
    </submittedName>
</protein>
<comment type="caution">
    <text evidence="3">The sequence shown here is derived from an EMBL/GenBank/DDBJ whole genome shotgun (WGS) entry which is preliminary data.</text>
</comment>
<keyword evidence="1" id="KW-0732">Signal</keyword>
<gene>
    <name evidence="3" type="ORF">ACG01O_09920</name>
</gene>
<accession>A0ABW7GYH3</accession>
<dbReference type="Proteomes" id="UP001606303">
    <property type="component" value="Unassembled WGS sequence"/>
</dbReference>
<reference evidence="3 4" key="1">
    <citation type="submission" date="2024-08" db="EMBL/GenBank/DDBJ databases">
        <authorList>
            <person name="Lu H."/>
        </authorList>
    </citation>
    <scope>NUCLEOTIDE SEQUENCE [LARGE SCALE GENOMIC DNA]</scope>
    <source>
        <strain evidence="3 4">BYS87W</strain>
    </source>
</reference>
<proteinExistence type="predicted"/>
<evidence type="ECO:0000259" key="2">
    <source>
        <dbReference type="Pfam" id="PF07589"/>
    </source>
</evidence>
<keyword evidence="4" id="KW-1185">Reference proteome</keyword>
<dbReference type="NCBIfam" id="TIGR02595">
    <property type="entry name" value="PEP_CTERM"/>
    <property type="match status" value="1"/>
</dbReference>
<organism evidence="3 4">
    <name type="scientific">Pelomonas baiyunensis</name>
    <dbReference type="NCBI Taxonomy" id="3299026"/>
    <lineage>
        <taxon>Bacteria</taxon>
        <taxon>Pseudomonadati</taxon>
        <taxon>Pseudomonadota</taxon>
        <taxon>Betaproteobacteria</taxon>
        <taxon>Burkholderiales</taxon>
        <taxon>Sphaerotilaceae</taxon>
        <taxon>Roseateles</taxon>
    </lineage>
</organism>
<sequence length="265" mass="27295">MNIKSLLGAVAMLAAATAANAGGFVNGDFETGTTSGWTIGGGFRNYQNLSSVNPSAFLPGGSSYDASIAGSHSKVVSPGLDPLLGNLMANTVYGGKYSLRIEDTTSGGYVSVASQTVTNYTDSNIFFAWLAVLENGGHSAEQSAAMKLQLVDKTTNTLLISRTYNAVGGGGGVDSRFSVYGGTYYYTPKWQIEQLAIDASLSGHTFELTVLASDCAPTGHEGYVYLDGFGAIAPPPSNGVPEPASLALVGGALVALAAARRRKQA</sequence>
<dbReference type="EMBL" id="JBIGIB010000002">
    <property type="protein sequence ID" value="MFG6466922.1"/>
    <property type="molecule type" value="Genomic_DNA"/>
</dbReference>
<feature type="chain" id="PRO_5046291712" evidence="1">
    <location>
        <begin position="22"/>
        <end position="265"/>
    </location>
</feature>
<dbReference type="Pfam" id="PF07589">
    <property type="entry name" value="PEP-CTERM"/>
    <property type="match status" value="1"/>
</dbReference>
<feature type="domain" description="Ice-binding protein C-terminal" evidence="2">
    <location>
        <begin position="240"/>
        <end position="262"/>
    </location>
</feature>
<dbReference type="RefSeq" id="WP_394383991.1">
    <property type="nucleotide sequence ID" value="NZ_JBIGIB010000002.1"/>
</dbReference>
<evidence type="ECO:0000313" key="3">
    <source>
        <dbReference type="EMBL" id="MFG6466922.1"/>
    </source>
</evidence>
<dbReference type="InterPro" id="IPR013424">
    <property type="entry name" value="Ice-binding_C"/>
</dbReference>